<dbReference type="RefSeq" id="WP_121121537.1">
    <property type="nucleotide sequence ID" value="NZ_CP016604.1"/>
</dbReference>
<evidence type="ECO:0000313" key="2">
    <source>
        <dbReference type="Proteomes" id="UP000280099"/>
    </source>
</evidence>
<keyword evidence="2" id="KW-1185">Reference proteome</keyword>
<comment type="caution">
    <text evidence="1">The sequence shown here is derived from an EMBL/GenBank/DDBJ whole genome shotgun (WGS) entry which is preliminary data.</text>
</comment>
<protein>
    <submittedName>
        <fullName evidence="1">Minor tail protein U</fullName>
    </submittedName>
</protein>
<evidence type="ECO:0000313" key="1">
    <source>
        <dbReference type="EMBL" id="RKR77117.1"/>
    </source>
</evidence>
<dbReference type="EMBL" id="RBJC01000004">
    <property type="protein sequence ID" value="RKR77117.1"/>
    <property type="molecule type" value="Genomic_DNA"/>
</dbReference>
<dbReference type="InterPro" id="IPR009312">
    <property type="entry name" value="Phage_lambda_GpU-like"/>
</dbReference>
<dbReference type="Gene3D" id="3.30.70.1700">
    <property type="entry name" value="Phage minor tail protein U"/>
    <property type="match status" value="1"/>
</dbReference>
<dbReference type="InterPro" id="IPR038512">
    <property type="entry name" value="GpU-like_sf"/>
</dbReference>
<name>A0A420XID5_9PAST</name>
<organism evidence="1 2">
    <name type="scientific">Otariodibacter oris</name>
    <dbReference type="NCBI Taxonomy" id="1032623"/>
    <lineage>
        <taxon>Bacteria</taxon>
        <taxon>Pseudomonadati</taxon>
        <taxon>Pseudomonadota</taxon>
        <taxon>Gammaproteobacteria</taxon>
        <taxon>Pasteurellales</taxon>
        <taxon>Pasteurellaceae</taxon>
        <taxon>Otariodibacter</taxon>
    </lineage>
</organism>
<dbReference type="Proteomes" id="UP000280099">
    <property type="component" value="Unassembled WGS sequence"/>
</dbReference>
<gene>
    <name evidence="1" type="ORF">DES31_0439</name>
</gene>
<accession>A0A420XID5</accession>
<dbReference type="SUPFAM" id="SSF143749">
    <property type="entry name" value="Phage tail protein-like"/>
    <property type="match status" value="1"/>
</dbReference>
<sequence length="131" mass="15172">MISNENIRKEVISLLRENINGSFRFYSGRPIFRDVNAELPTIAVYIDEAEYSESTICLNECDASLCIGIYLPMTSSEENLDLVAENIAAIFRKVNLSSVDDCQIRRYAYEYDPEENKWINSTLYFDINYLN</sequence>
<dbReference type="InterPro" id="IPR035934">
    <property type="entry name" value="Phage_tail_protein-like_sf"/>
</dbReference>
<dbReference type="AlphaFoldDB" id="A0A420XID5"/>
<dbReference type="OrthoDB" id="5683808at2"/>
<dbReference type="Pfam" id="PF06141">
    <property type="entry name" value="Phage_tail_U"/>
    <property type="match status" value="1"/>
</dbReference>
<proteinExistence type="predicted"/>
<reference evidence="1 2" key="1">
    <citation type="submission" date="2018-10" db="EMBL/GenBank/DDBJ databases">
        <title>Genomic Encyclopedia of Type Strains, Phase IV (KMG-IV): sequencing the most valuable type-strain genomes for metagenomic binning, comparative biology and taxonomic classification.</title>
        <authorList>
            <person name="Goeker M."/>
        </authorList>
    </citation>
    <scope>NUCLEOTIDE SEQUENCE [LARGE SCALE GENOMIC DNA]</scope>
    <source>
        <strain evidence="1 2">DSM 23800</strain>
    </source>
</reference>